<evidence type="ECO:0000256" key="1">
    <source>
        <dbReference type="ARBA" id="ARBA00004651"/>
    </source>
</evidence>
<dbReference type="OrthoDB" id="9786495at2"/>
<dbReference type="Gene3D" id="1.10.3720.10">
    <property type="entry name" value="MetI-like"/>
    <property type="match status" value="1"/>
</dbReference>
<dbReference type="PROSITE" id="PS50928">
    <property type="entry name" value="ABC_TM1"/>
    <property type="match status" value="1"/>
</dbReference>
<comment type="similarity">
    <text evidence="7">Belongs to the binding-protein-dependent transport system permease family.</text>
</comment>
<name>A0A1E3H1G4_9HYPH</name>
<feature type="transmembrane region" description="Helical" evidence="7">
    <location>
        <begin position="127"/>
        <end position="146"/>
    </location>
</feature>
<feature type="transmembrane region" description="Helical" evidence="7">
    <location>
        <begin position="167"/>
        <end position="187"/>
    </location>
</feature>
<evidence type="ECO:0000313" key="9">
    <source>
        <dbReference type="EMBL" id="ODN69401.1"/>
    </source>
</evidence>
<protein>
    <submittedName>
        <fullName evidence="9">Putative aliphatic sulfonates transport permease protein SsuC</fullName>
    </submittedName>
</protein>
<accession>A0A1E3H1G4</accession>
<evidence type="ECO:0000256" key="2">
    <source>
        <dbReference type="ARBA" id="ARBA00022448"/>
    </source>
</evidence>
<dbReference type="GO" id="GO:0005886">
    <property type="term" value="C:plasma membrane"/>
    <property type="evidence" value="ECO:0007669"/>
    <property type="project" value="UniProtKB-SubCell"/>
</dbReference>
<evidence type="ECO:0000256" key="4">
    <source>
        <dbReference type="ARBA" id="ARBA00022692"/>
    </source>
</evidence>
<dbReference type="AlphaFoldDB" id="A0A1E3H1G4"/>
<keyword evidence="5 7" id="KW-1133">Transmembrane helix</keyword>
<dbReference type="SUPFAM" id="SSF161098">
    <property type="entry name" value="MetI-like"/>
    <property type="match status" value="1"/>
</dbReference>
<proteinExistence type="inferred from homology"/>
<keyword evidence="3" id="KW-1003">Cell membrane</keyword>
<evidence type="ECO:0000256" key="5">
    <source>
        <dbReference type="ARBA" id="ARBA00022989"/>
    </source>
</evidence>
<comment type="subcellular location">
    <subcellularLocation>
        <location evidence="1 7">Cell membrane</location>
        <topology evidence="1 7">Multi-pass membrane protein</topology>
    </subcellularLocation>
</comment>
<dbReference type="InterPro" id="IPR035906">
    <property type="entry name" value="MetI-like_sf"/>
</dbReference>
<keyword evidence="4 7" id="KW-0812">Transmembrane</keyword>
<dbReference type="CDD" id="cd06261">
    <property type="entry name" value="TM_PBP2"/>
    <property type="match status" value="1"/>
</dbReference>
<sequence length="252" mass="26393">MAGRLTETLHRILPVAAGLAALLLLWEGGVWLLDVPVYVLPGPFAILGTMVDNAGPLGAAVQITLGEALAGFVIGSLLGLSIAIVLVLAPPLETALLPLVVMLNSVPSVAFVPLALIWFGLGIASKIALASLAVSFAVLLNAIQGLKRPEQEAVDLMRSFGAGRLGILWRLRLPAAMPSIVTGLRVGLARSTIAVIVAEMMGAYAGIGQVIYQATAQIDYLVVWAAVFLSSLGSLALYGLLTLIDGRLVWWR</sequence>
<dbReference type="EMBL" id="MCRJ01000093">
    <property type="protein sequence ID" value="ODN69401.1"/>
    <property type="molecule type" value="Genomic_DNA"/>
</dbReference>
<gene>
    <name evidence="9" type="primary">ssuC_4</name>
    <name evidence="9" type="ORF">A6302_03309</name>
</gene>
<dbReference type="PANTHER" id="PTHR30151:SF20">
    <property type="entry name" value="ABC TRANSPORTER PERMEASE PROTEIN HI_0355-RELATED"/>
    <property type="match status" value="1"/>
</dbReference>
<dbReference type="RefSeq" id="WP_083255800.1">
    <property type="nucleotide sequence ID" value="NZ_MCRJ01000093.1"/>
</dbReference>
<evidence type="ECO:0000256" key="7">
    <source>
        <dbReference type="RuleBase" id="RU363032"/>
    </source>
</evidence>
<feature type="transmembrane region" description="Helical" evidence="7">
    <location>
        <begin position="221"/>
        <end position="244"/>
    </location>
</feature>
<keyword evidence="10" id="KW-1185">Reference proteome</keyword>
<dbReference type="InterPro" id="IPR000515">
    <property type="entry name" value="MetI-like"/>
</dbReference>
<dbReference type="GO" id="GO:0055085">
    <property type="term" value="P:transmembrane transport"/>
    <property type="evidence" value="ECO:0007669"/>
    <property type="project" value="InterPro"/>
</dbReference>
<feature type="domain" description="ABC transmembrane type-1" evidence="8">
    <location>
        <begin position="61"/>
        <end position="241"/>
    </location>
</feature>
<evidence type="ECO:0000259" key="8">
    <source>
        <dbReference type="PROSITE" id="PS50928"/>
    </source>
</evidence>
<keyword evidence="6 7" id="KW-0472">Membrane</keyword>
<feature type="transmembrane region" description="Helical" evidence="7">
    <location>
        <begin position="68"/>
        <end position="89"/>
    </location>
</feature>
<feature type="transmembrane region" description="Helical" evidence="7">
    <location>
        <begin position="193"/>
        <end position="212"/>
    </location>
</feature>
<feature type="transmembrane region" description="Helical" evidence="7">
    <location>
        <begin position="12"/>
        <end position="33"/>
    </location>
</feature>
<dbReference type="PATRIC" id="fig|1439726.3.peg.3477"/>
<organism evidence="9 10">
    <name type="scientific">Methylobrevis pamukkalensis</name>
    <dbReference type="NCBI Taxonomy" id="1439726"/>
    <lineage>
        <taxon>Bacteria</taxon>
        <taxon>Pseudomonadati</taxon>
        <taxon>Pseudomonadota</taxon>
        <taxon>Alphaproteobacteria</taxon>
        <taxon>Hyphomicrobiales</taxon>
        <taxon>Pleomorphomonadaceae</taxon>
        <taxon>Methylobrevis</taxon>
    </lineage>
</organism>
<dbReference type="PANTHER" id="PTHR30151">
    <property type="entry name" value="ALKANE SULFONATE ABC TRANSPORTER-RELATED, MEMBRANE SUBUNIT"/>
    <property type="match status" value="1"/>
</dbReference>
<reference evidence="9 10" key="1">
    <citation type="submission" date="2016-07" db="EMBL/GenBank/DDBJ databases">
        <title>Draft Genome Sequence of Methylobrevis pamukkalensis PK2.</title>
        <authorList>
            <person name="Vasilenko O.V."/>
            <person name="Doronina N.V."/>
            <person name="Shmareva M.N."/>
            <person name="Tarlachkov S.V."/>
            <person name="Mustakhimov I."/>
            <person name="Trotsenko Y.A."/>
        </authorList>
    </citation>
    <scope>NUCLEOTIDE SEQUENCE [LARGE SCALE GENOMIC DNA]</scope>
    <source>
        <strain evidence="9 10">PK2</strain>
    </source>
</reference>
<comment type="caution">
    <text evidence="9">The sequence shown here is derived from an EMBL/GenBank/DDBJ whole genome shotgun (WGS) entry which is preliminary data.</text>
</comment>
<evidence type="ECO:0000313" key="10">
    <source>
        <dbReference type="Proteomes" id="UP000094622"/>
    </source>
</evidence>
<dbReference type="Proteomes" id="UP000094622">
    <property type="component" value="Unassembled WGS sequence"/>
</dbReference>
<evidence type="ECO:0000256" key="6">
    <source>
        <dbReference type="ARBA" id="ARBA00023136"/>
    </source>
</evidence>
<feature type="transmembrane region" description="Helical" evidence="7">
    <location>
        <begin position="96"/>
        <end position="121"/>
    </location>
</feature>
<keyword evidence="2 7" id="KW-0813">Transport</keyword>
<dbReference type="Pfam" id="PF00528">
    <property type="entry name" value="BPD_transp_1"/>
    <property type="match status" value="1"/>
</dbReference>
<evidence type="ECO:0000256" key="3">
    <source>
        <dbReference type="ARBA" id="ARBA00022475"/>
    </source>
</evidence>